<dbReference type="Gene3D" id="3.30.429.10">
    <property type="entry name" value="Macrophage Migration Inhibitory Factor"/>
    <property type="match status" value="1"/>
</dbReference>
<evidence type="ECO:0000256" key="4">
    <source>
        <dbReference type="ARBA" id="ARBA00022525"/>
    </source>
</evidence>
<evidence type="ECO:0000256" key="12">
    <source>
        <dbReference type="ARBA" id="ARBA00042730"/>
    </source>
</evidence>
<dbReference type="OrthoDB" id="255819at2759"/>
<dbReference type="PANTHER" id="PTHR11954:SF6">
    <property type="entry name" value="MACROPHAGE MIGRATION INHIBITORY FACTOR"/>
    <property type="match status" value="1"/>
</dbReference>
<evidence type="ECO:0000256" key="2">
    <source>
        <dbReference type="ARBA" id="ARBA00005851"/>
    </source>
</evidence>
<proteinExistence type="inferred from homology"/>
<dbReference type="GO" id="GO:0004167">
    <property type="term" value="F:dopachrome isomerase activity"/>
    <property type="evidence" value="ECO:0007669"/>
    <property type="project" value="UniProtKB-EC"/>
</dbReference>
<accession>A0A420Y2X8</accession>
<evidence type="ECO:0000256" key="10">
    <source>
        <dbReference type="ARBA" id="ARBA00041631"/>
    </source>
</evidence>
<dbReference type="EC" id="5.3.2.1" evidence="9"/>
<dbReference type="InterPro" id="IPR014347">
    <property type="entry name" value="Tautomerase/MIF_sf"/>
</dbReference>
<evidence type="ECO:0000313" key="15">
    <source>
        <dbReference type="Proteomes" id="UP000275385"/>
    </source>
</evidence>
<dbReference type="Pfam" id="PF01187">
    <property type="entry name" value="MIF"/>
    <property type="match status" value="1"/>
</dbReference>
<reference evidence="14 15" key="1">
    <citation type="submission" date="2018-08" db="EMBL/GenBank/DDBJ databases">
        <title>Draft genome of the lignicolous fungus Coniochaeta pulveracea.</title>
        <authorList>
            <person name="Borstlap C.J."/>
            <person name="De Witt R.N."/>
            <person name="Botha A."/>
            <person name="Volschenk H."/>
        </authorList>
    </citation>
    <scope>NUCLEOTIDE SEQUENCE [LARGE SCALE GENOMIC DNA]</scope>
    <source>
        <strain evidence="14 15">CAB683</strain>
    </source>
</reference>
<dbReference type="EMBL" id="QVQW01000059">
    <property type="protein sequence ID" value="RKU42228.1"/>
    <property type="molecule type" value="Genomic_DNA"/>
</dbReference>
<keyword evidence="4" id="KW-0964">Secreted</keyword>
<feature type="region of interest" description="Disordered" evidence="13">
    <location>
        <begin position="59"/>
        <end position="90"/>
    </location>
</feature>
<dbReference type="AlphaFoldDB" id="A0A420Y2X8"/>
<keyword evidence="15" id="KW-1185">Reference proteome</keyword>
<protein>
    <recommendedName>
        <fullName evidence="12">L-dopachrome isomerase</fullName>
        <ecNumber evidence="9">5.3.2.1</ecNumber>
        <ecNumber evidence="8">5.3.3.12</ecNumber>
    </recommendedName>
    <alternativeName>
        <fullName evidence="10">L-dopachrome tautomerase</fullName>
    </alternativeName>
    <alternativeName>
        <fullName evidence="11">Phenylpyruvate tautomerase</fullName>
    </alternativeName>
</protein>
<evidence type="ECO:0000256" key="3">
    <source>
        <dbReference type="ARBA" id="ARBA00022514"/>
    </source>
</evidence>
<evidence type="ECO:0000256" key="8">
    <source>
        <dbReference type="ARBA" id="ARBA00038932"/>
    </source>
</evidence>
<gene>
    <name evidence="14" type="ORF">DL546_001650</name>
</gene>
<feature type="region of interest" description="Disordered" evidence="13">
    <location>
        <begin position="234"/>
        <end position="302"/>
    </location>
</feature>
<evidence type="ECO:0000256" key="11">
    <source>
        <dbReference type="ARBA" id="ARBA00041912"/>
    </source>
</evidence>
<dbReference type="STRING" id="177199.A0A420Y2X8"/>
<dbReference type="InterPro" id="IPR001398">
    <property type="entry name" value="Macrophage_inhib_fac"/>
</dbReference>
<name>A0A420Y2X8_9PEZI</name>
<feature type="compositionally biased region" description="Basic and acidic residues" evidence="13">
    <location>
        <begin position="61"/>
        <end position="73"/>
    </location>
</feature>
<dbReference type="GO" id="GO:0050178">
    <property type="term" value="F:phenylpyruvate tautomerase activity"/>
    <property type="evidence" value="ECO:0007669"/>
    <property type="project" value="UniProtKB-EC"/>
</dbReference>
<dbReference type="EC" id="5.3.3.12" evidence="8"/>
<evidence type="ECO:0000313" key="14">
    <source>
        <dbReference type="EMBL" id="RKU42228.1"/>
    </source>
</evidence>
<comment type="catalytic activity">
    <reaction evidence="7">
        <text>L-dopachrome = 5,6-dihydroxyindole-2-carboxylate</text>
        <dbReference type="Rhea" id="RHEA:13041"/>
        <dbReference type="ChEBI" id="CHEBI:16875"/>
        <dbReference type="ChEBI" id="CHEBI:57509"/>
        <dbReference type="EC" id="5.3.3.12"/>
    </reaction>
</comment>
<keyword evidence="5" id="KW-0413">Isomerase</keyword>
<evidence type="ECO:0000256" key="7">
    <source>
        <dbReference type="ARBA" id="ARBA00036823"/>
    </source>
</evidence>
<evidence type="ECO:0000256" key="13">
    <source>
        <dbReference type="SAM" id="MobiDB-lite"/>
    </source>
</evidence>
<dbReference type="SUPFAM" id="SSF55331">
    <property type="entry name" value="Tautomerase/MIF"/>
    <property type="match status" value="1"/>
</dbReference>
<sequence>MEERQETVTSMPSVLNFAQNQDNRSIQSPKIVCTPPTPGIYASFAERQAQMPRSSPLTIVHGDHNMRDIDRPPPGDIGGRVRRASSKPNLSHQRSAYFEEAFSVKDVDPARARVRSEAIVMADVKTNVIIHDEFDFITALSYHLSTRYQRPISSIVVTLQHGACMLFGGTFDPAYVMSIFALPSELQPITNKRNAALIQKHMLEAMGVVPSRGFLRFIPTSEEHTAWNGRTLAGEMDDLSRGPGVSTEEALGEGISNRTKPKKRLSGFGATKSAPTTGISAEEPTRLEQMGASESTSQKIIGHQRGDRLLTPAKAPKRSKSFMALVFGGR</sequence>
<evidence type="ECO:0000256" key="9">
    <source>
        <dbReference type="ARBA" id="ARBA00039086"/>
    </source>
</evidence>
<organism evidence="14 15">
    <name type="scientific">Coniochaeta pulveracea</name>
    <dbReference type="NCBI Taxonomy" id="177199"/>
    <lineage>
        <taxon>Eukaryota</taxon>
        <taxon>Fungi</taxon>
        <taxon>Dikarya</taxon>
        <taxon>Ascomycota</taxon>
        <taxon>Pezizomycotina</taxon>
        <taxon>Sordariomycetes</taxon>
        <taxon>Sordariomycetidae</taxon>
        <taxon>Coniochaetales</taxon>
        <taxon>Coniochaetaceae</taxon>
        <taxon>Coniochaeta</taxon>
    </lineage>
</organism>
<comment type="subcellular location">
    <subcellularLocation>
        <location evidence="1">Secreted</location>
    </subcellularLocation>
</comment>
<comment type="catalytic activity">
    <reaction evidence="6">
        <text>3-phenylpyruvate = enol-phenylpyruvate</text>
        <dbReference type="Rhea" id="RHEA:17097"/>
        <dbReference type="ChEBI" id="CHEBI:16815"/>
        <dbReference type="ChEBI" id="CHEBI:18005"/>
        <dbReference type="EC" id="5.3.2.1"/>
    </reaction>
</comment>
<comment type="similarity">
    <text evidence="2">Belongs to the MIF family.</text>
</comment>
<evidence type="ECO:0000256" key="5">
    <source>
        <dbReference type="ARBA" id="ARBA00023235"/>
    </source>
</evidence>
<dbReference type="PANTHER" id="PTHR11954">
    <property type="entry name" value="D-DOPACHROME DECARBOXYLASE"/>
    <property type="match status" value="1"/>
</dbReference>
<comment type="caution">
    <text evidence="14">The sequence shown here is derived from an EMBL/GenBank/DDBJ whole genome shotgun (WGS) entry which is preliminary data.</text>
</comment>
<keyword evidence="3" id="KW-0202">Cytokine</keyword>
<evidence type="ECO:0000256" key="1">
    <source>
        <dbReference type="ARBA" id="ARBA00004613"/>
    </source>
</evidence>
<dbReference type="Proteomes" id="UP000275385">
    <property type="component" value="Unassembled WGS sequence"/>
</dbReference>
<evidence type="ECO:0000256" key="6">
    <source>
        <dbReference type="ARBA" id="ARBA00036735"/>
    </source>
</evidence>
<dbReference type="GO" id="GO:0005576">
    <property type="term" value="C:extracellular region"/>
    <property type="evidence" value="ECO:0007669"/>
    <property type="project" value="UniProtKB-SubCell"/>
</dbReference>